<feature type="chain" id="PRO_5004589729" evidence="1">
    <location>
        <begin position="20"/>
        <end position="106"/>
    </location>
</feature>
<feature type="signal peptide" evidence="1">
    <location>
        <begin position="1"/>
        <end position="19"/>
    </location>
</feature>
<organism evidence="2 3">
    <name type="scientific">Strigamia maritima</name>
    <name type="common">European centipede</name>
    <name type="synonym">Geophilus maritimus</name>
    <dbReference type="NCBI Taxonomy" id="126957"/>
    <lineage>
        <taxon>Eukaryota</taxon>
        <taxon>Metazoa</taxon>
        <taxon>Ecdysozoa</taxon>
        <taxon>Arthropoda</taxon>
        <taxon>Myriapoda</taxon>
        <taxon>Chilopoda</taxon>
        <taxon>Pleurostigmophora</taxon>
        <taxon>Geophilomorpha</taxon>
        <taxon>Linotaeniidae</taxon>
        <taxon>Strigamia</taxon>
    </lineage>
</organism>
<dbReference type="EnsemblMetazoa" id="SMAR000740-RA">
    <property type="protein sequence ID" value="SMAR000740-PA"/>
    <property type="gene ID" value="SMAR000740"/>
</dbReference>
<dbReference type="AlphaFoldDB" id="T1IIN7"/>
<reference evidence="2" key="2">
    <citation type="submission" date="2015-02" db="UniProtKB">
        <authorList>
            <consortium name="EnsemblMetazoa"/>
        </authorList>
    </citation>
    <scope>IDENTIFICATION</scope>
</reference>
<proteinExistence type="predicted"/>
<dbReference type="EMBL" id="JH430209">
    <property type="status" value="NOT_ANNOTATED_CDS"/>
    <property type="molecule type" value="Genomic_DNA"/>
</dbReference>
<name>T1IIN7_STRMM</name>
<evidence type="ECO:0000313" key="3">
    <source>
        <dbReference type="Proteomes" id="UP000014500"/>
    </source>
</evidence>
<reference evidence="3" key="1">
    <citation type="submission" date="2011-05" db="EMBL/GenBank/DDBJ databases">
        <authorList>
            <person name="Richards S.R."/>
            <person name="Qu J."/>
            <person name="Jiang H."/>
            <person name="Jhangiani S.N."/>
            <person name="Agravi P."/>
            <person name="Goodspeed R."/>
            <person name="Gross S."/>
            <person name="Mandapat C."/>
            <person name="Jackson L."/>
            <person name="Mathew T."/>
            <person name="Pu L."/>
            <person name="Thornton R."/>
            <person name="Saada N."/>
            <person name="Wilczek-Boney K.B."/>
            <person name="Lee S."/>
            <person name="Kovar C."/>
            <person name="Wu Y."/>
            <person name="Scherer S.E."/>
            <person name="Worley K.C."/>
            <person name="Muzny D.M."/>
            <person name="Gibbs R."/>
        </authorList>
    </citation>
    <scope>NUCLEOTIDE SEQUENCE</scope>
    <source>
        <strain evidence="3">Brora</strain>
    </source>
</reference>
<dbReference type="HOGENOM" id="CLU_2226480_0_0_1"/>
<sequence length="106" mass="12495">MHVSLYLVIAICIWNMLKAENFEMRLPQSDNSEVLSQEQIELHSEDLKKADSVRAASGYAWTERQRFMERYWCRGKCIDLYYSIDTTITAKWDERISTCACNIHPK</sequence>
<dbReference type="Proteomes" id="UP000014500">
    <property type="component" value="Unassembled WGS sequence"/>
</dbReference>
<protein>
    <submittedName>
        <fullName evidence="2">Uncharacterized protein</fullName>
    </submittedName>
</protein>
<keyword evidence="1" id="KW-0732">Signal</keyword>
<accession>T1IIN7</accession>
<evidence type="ECO:0000256" key="1">
    <source>
        <dbReference type="SAM" id="SignalP"/>
    </source>
</evidence>
<keyword evidence="3" id="KW-1185">Reference proteome</keyword>
<evidence type="ECO:0000313" key="2">
    <source>
        <dbReference type="EnsemblMetazoa" id="SMAR000740-PA"/>
    </source>
</evidence>